<evidence type="ECO:0000313" key="1">
    <source>
        <dbReference type="EMBL" id="GBP67274.1"/>
    </source>
</evidence>
<gene>
    <name evidence="1" type="ORF">EVAR_43785_1</name>
</gene>
<comment type="caution">
    <text evidence="1">The sequence shown here is derived from an EMBL/GenBank/DDBJ whole genome shotgun (WGS) entry which is preliminary data.</text>
</comment>
<dbReference type="EMBL" id="BGZK01000979">
    <property type="protein sequence ID" value="GBP67274.1"/>
    <property type="molecule type" value="Genomic_DNA"/>
</dbReference>
<organism evidence="1 2">
    <name type="scientific">Eumeta variegata</name>
    <name type="common">Bagworm moth</name>
    <name type="synonym">Eumeta japonica</name>
    <dbReference type="NCBI Taxonomy" id="151549"/>
    <lineage>
        <taxon>Eukaryota</taxon>
        <taxon>Metazoa</taxon>
        <taxon>Ecdysozoa</taxon>
        <taxon>Arthropoda</taxon>
        <taxon>Hexapoda</taxon>
        <taxon>Insecta</taxon>
        <taxon>Pterygota</taxon>
        <taxon>Neoptera</taxon>
        <taxon>Endopterygota</taxon>
        <taxon>Lepidoptera</taxon>
        <taxon>Glossata</taxon>
        <taxon>Ditrysia</taxon>
        <taxon>Tineoidea</taxon>
        <taxon>Psychidae</taxon>
        <taxon>Oiketicinae</taxon>
        <taxon>Eumeta</taxon>
    </lineage>
</organism>
<dbReference type="AlphaFoldDB" id="A0A4C1XX95"/>
<reference evidence="1 2" key="1">
    <citation type="journal article" date="2019" name="Commun. Biol.">
        <title>The bagworm genome reveals a unique fibroin gene that provides high tensile strength.</title>
        <authorList>
            <person name="Kono N."/>
            <person name="Nakamura H."/>
            <person name="Ohtoshi R."/>
            <person name="Tomita M."/>
            <person name="Numata K."/>
            <person name="Arakawa K."/>
        </authorList>
    </citation>
    <scope>NUCLEOTIDE SEQUENCE [LARGE SCALE GENOMIC DNA]</scope>
</reference>
<protein>
    <submittedName>
        <fullName evidence="1">Uncharacterized protein</fullName>
    </submittedName>
</protein>
<evidence type="ECO:0000313" key="2">
    <source>
        <dbReference type="Proteomes" id="UP000299102"/>
    </source>
</evidence>
<accession>A0A4C1XX95</accession>
<dbReference type="Proteomes" id="UP000299102">
    <property type="component" value="Unassembled WGS sequence"/>
</dbReference>
<proteinExistence type="predicted"/>
<name>A0A4C1XX95_EUMVA</name>
<keyword evidence="2" id="KW-1185">Reference proteome</keyword>
<sequence length="160" mass="17417">MGDCKGGNKSLVLCVRGAGGVYCVGSAEAPKNRLATDAVKLYRNEIIKHLSHLLHHEIFLMSPQNGIFRSFRAYIDGPLRARLRVAAAAIITRSHGARPAATQYMITNTRTIFSRGARGGRSNSRTDSEIDGGREEVVLLSGRGAGRVMRRPARRFAAPD</sequence>